<evidence type="ECO:0000313" key="1">
    <source>
        <dbReference type="EMBL" id="JAH48793.1"/>
    </source>
</evidence>
<protein>
    <submittedName>
        <fullName evidence="1">Uncharacterized protein</fullName>
    </submittedName>
</protein>
<proteinExistence type="predicted"/>
<name>A0A0E9T7T4_ANGAN</name>
<sequence>MVTYPCRRGALETVSASLTAPRPSPLAALLVRDRARGGPQIGKYGGPSVFFMEKR</sequence>
<organism evidence="1">
    <name type="scientific">Anguilla anguilla</name>
    <name type="common">European freshwater eel</name>
    <name type="synonym">Muraena anguilla</name>
    <dbReference type="NCBI Taxonomy" id="7936"/>
    <lineage>
        <taxon>Eukaryota</taxon>
        <taxon>Metazoa</taxon>
        <taxon>Chordata</taxon>
        <taxon>Craniata</taxon>
        <taxon>Vertebrata</taxon>
        <taxon>Euteleostomi</taxon>
        <taxon>Actinopterygii</taxon>
        <taxon>Neopterygii</taxon>
        <taxon>Teleostei</taxon>
        <taxon>Anguilliformes</taxon>
        <taxon>Anguillidae</taxon>
        <taxon>Anguilla</taxon>
    </lineage>
</organism>
<dbReference type="EMBL" id="GBXM01059784">
    <property type="protein sequence ID" value="JAH48793.1"/>
    <property type="molecule type" value="Transcribed_RNA"/>
</dbReference>
<reference evidence="1" key="1">
    <citation type="submission" date="2014-11" db="EMBL/GenBank/DDBJ databases">
        <authorList>
            <person name="Amaro Gonzalez C."/>
        </authorList>
    </citation>
    <scope>NUCLEOTIDE SEQUENCE</scope>
</reference>
<reference evidence="1" key="2">
    <citation type="journal article" date="2015" name="Fish Shellfish Immunol.">
        <title>Early steps in the European eel (Anguilla anguilla)-Vibrio vulnificus interaction in the gills: Role of the RtxA13 toxin.</title>
        <authorList>
            <person name="Callol A."/>
            <person name="Pajuelo D."/>
            <person name="Ebbesson L."/>
            <person name="Teles M."/>
            <person name="MacKenzie S."/>
            <person name="Amaro C."/>
        </authorList>
    </citation>
    <scope>NUCLEOTIDE SEQUENCE</scope>
</reference>
<dbReference type="AlphaFoldDB" id="A0A0E9T7T4"/>
<accession>A0A0E9T7T4</accession>